<evidence type="ECO:0000313" key="5">
    <source>
        <dbReference type="Proteomes" id="UP000216998"/>
    </source>
</evidence>
<protein>
    <submittedName>
        <fullName evidence="4">GNAT family N-acetyltransferase</fullName>
    </submittedName>
</protein>
<dbReference type="PANTHER" id="PTHR43877:SF2">
    <property type="entry name" value="AMINOALKYLPHOSPHONATE N-ACETYLTRANSFERASE-RELATED"/>
    <property type="match status" value="1"/>
</dbReference>
<proteinExistence type="predicted"/>
<feature type="domain" description="N-acetyltransferase" evidence="3">
    <location>
        <begin position="19"/>
        <end position="186"/>
    </location>
</feature>
<dbReference type="AlphaFoldDB" id="A0A255Z386"/>
<dbReference type="GO" id="GO:0016747">
    <property type="term" value="F:acyltransferase activity, transferring groups other than amino-acyl groups"/>
    <property type="evidence" value="ECO:0007669"/>
    <property type="project" value="InterPro"/>
</dbReference>
<evidence type="ECO:0000259" key="3">
    <source>
        <dbReference type="PROSITE" id="PS51186"/>
    </source>
</evidence>
<keyword evidence="5" id="KW-1185">Reference proteome</keyword>
<dbReference type="SUPFAM" id="SSF55729">
    <property type="entry name" value="Acyl-CoA N-acyltransferases (Nat)"/>
    <property type="match status" value="1"/>
</dbReference>
<dbReference type="InterPro" id="IPR016181">
    <property type="entry name" value="Acyl_CoA_acyltransferase"/>
</dbReference>
<evidence type="ECO:0000256" key="2">
    <source>
        <dbReference type="ARBA" id="ARBA00023315"/>
    </source>
</evidence>
<dbReference type="CDD" id="cd04301">
    <property type="entry name" value="NAT_SF"/>
    <property type="match status" value="1"/>
</dbReference>
<dbReference type="Gene3D" id="3.40.630.30">
    <property type="match status" value="1"/>
</dbReference>
<dbReference type="InterPro" id="IPR050832">
    <property type="entry name" value="Bact_Acetyltransf"/>
</dbReference>
<accession>A0A255Z386</accession>
<keyword evidence="1 4" id="KW-0808">Transferase</keyword>
<dbReference type="EMBL" id="NOXU01000026">
    <property type="protein sequence ID" value="OYQ35355.1"/>
    <property type="molecule type" value="Genomic_DNA"/>
</dbReference>
<comment type="caution">
    <text evidence="4">The sequence shown here is derived from an EMBL/GenBank/DDBJ whole genome shotgun (WGS) entry which is preliminary data.</text>
</comment>
<evidence type="ECO:0000256" key="1">
    <source>
        <dbReference type="ARBA" id="ARBA00022679"/>
    </source>
</evidence>
<sequence length="194" mass="21442">MSGEHQNPLAGSDSVVTVEKVTELKRSDLYDLCDAAEAAIIDGGGFGWVSPPDREVMERYWKGVMAVPERTLVVGRLDGVIAGSAQLVRPTRNNEAQAFACNLTTSFVAPWARGHGMARKLTQAVIDEATRLGFGILNLDVRETQRAALTLYDHMGFTRWGTHPHYARAKGRTIAGHFYYKVLERPEDQTEPQA</sequence>
<dbReference type="InterPro" id="IPR000182">
    <property type="entry name" value="GNAT_dom"/>
</dbReference>
<dbReference type="PROSITE" id="PS51186">
    <property type="entry name" value="GNAT"/>
    <property type="match status" value="1"/>
</dbReference>
<keyword evidence="2" id="KW-0012">Acyltransferase</keyword>
<dbReference type="RefSeq" id="WP_094455875.1">
    <property type="nucleotide sequence ID" value="NZ_NOXU01000026.1"/>
</dbReference>
<reference evidence="4 5" key="1">
    <citation type="submission" date="2017-07" db="EMBL/GenBank/DDBJ databases">
        <title>Niveispirillum cyanobacteriorum sp. nov., isolated from cyanobacterial aggregates in a eutrophic lake.</title>
        <authorList>
            <person name="Cai H."/>
        </authorList>
    </citation>
    <scope>NUCLEOTIDE SEQUENCE [LARGE SCALE GENOMIC DNA]</scope>
    <source>
        <strain evidence="5">TH1-14</strain>
    </source>
</reference>
<gene>
    <name evidence="4" type="ORF">CHU95_09105</name>
</gene>
<name>A0A255Z386_9PROT</name>
<organism evidence="4 5">
    <name type="scientific">Niveispirillum lacus</name>
    <dbReference type="NCBI Taxonomy" id="1981099"/>
    <lineage>
        <taxon>Bacteria</taxon>
        <taxon>Pseudomonadati</taxon>
        <taxon>Pseudomonadota</taxon>
        <taxon>Alphaproteobacteria</taxon>
        <taxon>Rhodospirillales</taxon>
        <taxon>Azospirillaceae</taxon>
        <taxon>Niveispirillum</taxon>
    </lineage>
</organism>
<dbReference type="Proteomes" id="UP000216998">
    <property type="component" value="Unassembled WGS sequence"/>
</dbReference>
<evidence type="ECO:0000313" key="4">
    <source>
        <dbReference type="EMBL" id="OYQ35355.1"/>
    </source>
</evidence>
<dbReference type="PANTHER" id="PTHR43877">
    <property type="entry name" value="AMINOALKYLPHOSPHONATE N-ACETYLTRANSFERASE-RELATED-RELATED"/>
    <property type="match status" value="1"/>
</dbReference>
<dbReference type="Pfam" id="PF00583">
    <property type="entry name" value="Acetyltransf_1"/>
    <property type="match status" value="1"/>
</dbReference>
<dbReference type="OrthoDB" id="9803907at2"/>